<gene>
    <name evidence="2" type="ORF">DES51_11092</name>
</gene>
<proteinExistence type="predicted"/>
<keyword evidence="3" id="KW-1185">Reference proteome</keyword>
<dbReference type="EMBL" id="QJKH01000010">
    <property type="protein sequence ID" value="PXX77542.1"/>
    <property type="molecule type" value="Genomic_DNA"/>
</dbReference>
<evidence type="ECO:0000313" key="2">
    <source>
        <dbReference type="EMBL" id="PXX77542.1"/>
    </source>
</evidence>
<keyword evidence="1" id="KW-0812">Transmembrane</keyword>
<name>A0A318KM79_9FIRM</name>
<evidence type="ECO:0000313" key="3">
    <source>
        <dbReference type="Proteomes" id="UP000247612"/>
    </source>
</evidence>
<sequence>MNTIGLPAYAIVSATAYVIYRYLNAKKGK</sequence>
<dbReference type="AlphaFoldDB" id="A0A318KM79"/>
<feature type="transmembrane region" description="Helical" evidence="1">
    <location>
        <begin position="6"/>
        <end position="23"/>
    </location>
</feature>
<comment type="caution">
    <text evidence="2">The sequence shown here is derived from an EMBL/GenBank/DDBJ whole genome shotgun (WGS) entry which is preliminary data.</text>
</comment>
<protein>
    <submittedName>
        <fullName evidence="2">Uncharacterized protein</fullName>
    </submittedName>
</protein>
<keyword evidence="1" id="KW-0472">Membrane</keyword>
<keyword evidence="1" id="KW-1133">Transmembrane helix</keyword>
<organism evidence="2 3">
    <name type="scientific">Dielma fastidiosa</name>
    <dbReference type="NCBI Taxonomy" id="1034346"/>
    <lineage>
        <taxon>Bacteria</taxon>
        <taxon>Bacillati</taxon>
        <taxon>Bacillota</taxon>
        <taxon>Erysipelotrichia</taxon>
        <taxon>Erysipelotrichales</taxon>
        <taxon>Erysipelotrichaceae</taxon>
        <taxon>Dielma</taxon>
    </lineage>
</organism>
<dbReference type="Proteomes" id="UP000247612">
    <property type="component" value="Unassembled WGS sequence"/>
</dbReference>
<accession>A0A318KM79</accession>
<evidence type="ECO:0000256" key="1">
    <source>
        <dbReference type="SAM" id="Phobius"/>
    </source>
</evidence>
<dbReference type="STRING" id="1034346.GCA_000313565_01370"/>
<reference evidence="2 3" key="1">
    <citation type="submission" date="2018-05" db="EMBL/GenBank/DDBJ databases">
        <title>Genomic Encyclopedia of Type Strains, Phase IV (KMG-IV): sequencing the most valuable type-strain genomes for metagenomic binning, comparative biology and taxonomic classification.</title>
        <authorList>
            <person name="Goeker M."/>
        </authorList>
    </citation>
    <scope>NUCLEOTIDE SEQUENCE [LARGE SCALE GENOMIC DNA]</scope>
    <source>
        <strain evidence="2 3">JC118</strain>
    </source>
</reference>